<sequence>MTWGARTVVCSATMVVLLLLQLATLPTAAPTQNPWVAVRSTNATAKAAADKRRLVGSDTDILIDHDDDAVVMMPLLVALVVFIALLFLMLLILLCFLLTRFFESYTATKYHRLHCSENSETYERRRHRSRTGRAKQSQVFTYVDLSNAECSCLEHGAEGEKQQQQQPPAPRFAVQFQSATKVDVNDGNAHRERQGVPAPAPRRSRMATMGLPSGEDDTAEDAQPMRRTKTEERNANPLSVSANAPSDRPVESPTLRMYAENAARGSPGAHGGDYVEEADEFDTYRERCAQLKSVVPQMEINIRDRCIKRHPSSAVGGSRKSPRKHSGADREIEMAVTTHMTESSSMNYPDLHISHPSELVSPHGPYDISSDNHSSPLFSPSGLVASAPASGSMSEHTSPFRAENSGVSGYGRDHDNRAYDEAGKATTKGVTQQQCPEVSSTSAGHRKSHTVASPSKSGDMVKALMELPDTRVSPRDGIIVKSSNSARLRELFEREAARARQADVPVRKPAEGSKPSLTPLKINTCVTSEISPSPCSSETQSPSVSSSKELAVQVPQMIAYFDRAQAGKPLKASFEETAESEMATRSPSLVASLTTPSEVEPPAPVKSTGKTMASTGRIKLPQPPIERSKKEVHVKLPDEELAARSESSQPPRTRHDDQSSTEPFSIDELSRQRASASEPFSDTDISSDHVDARKYEVFPPSVPPRSKSSFVSSDVQSSKDTVVSTVGGERSALSAVAEEREVSEQISSQLAKPDASPRRQSVDTYSKSDAPYARQDRESMAHADGHDMPSRDMAAVVSPFDSPESGAHISPETPSHVEKTSVAPINSFPLKEVDYTRPVAAKDNLMQPSAQPYVVVEGGTSAKVAQRGGDSETGINESVTTVSTQDVDFPRKQDMAPVRLSAKEDEHSLTLKQAFEFPLSSESVGMARRIEAHDAKENIISDLAQTLTSDQRNVVLDKENQTTLRDEGDLPASQQQEPITTVAGRRPDRQLVTDKGSRIIDEQQAHLPTEPTKAQSEVSEVPIVPHKRALIRTEEADKEHGEVTSSGVRNLEDRPVRQEVQSSTERPPAMYSAPPQMILRTSVPSSRNQTDAELAMRAEHKVPGETTEERVRDAVLAQEKQITSAGNETRLASKPHVGYGGLDQRVPHQVRTVSRDSQSAVGAYDSRRRSLSEISPASVPDRTTPYLQKDGMVLSHTEHEAPVDHNQIFDVDVLQTGVAGKQTGSANEPIPRGPTETYPRKSTTVAKPTALEQEAFAVKGSPLLSDQRGASVPSSRNQTDAALTMRAEQKVPGETTDERVKDVVLAQEKQITSVGNETRLASKPDVSLGGLDQRVPHQILTNSKDSQRALEEYDSGRRRLSETSPPSVPDRRAPHLQKDGMVLSRTEHDAPVDRNQAQWTDTDNHTEYIALDGTPRPSLGERLVKEPIAPSMQRPPVMSTTPPQMLLHGPIPNFWDETNATVVSRQEYRVPGETVGGPFKEVAPVHAKPVTSEKDQSPMTQDSDIGIGNLAQKGSHGIRLSDKDSGGPVAPYDSENRGTSEPVSSSYDSESRSISEPVPSSATQEWMPPHKRDDKVSSRAENGVPADSKREADIRDLRTELTDRHVGPVRLSTPSVPTETYSNTNVTSARPAAAEEEVIPGNQRPLLTVRDDKDSREVENASGPSLKDRPVQVSVPPSREGPPVMDIPPPMMLLHGPLPNLWGGKDALISRDEYTVPGDVTGGPFSAAGRGPSDDTDSPESPGPQFPADGRRNVAGSTAAEQKGNMVKTARRRSSWADSLPSRPPSVARSLHSSVELSHPTNGNISDAHSTTTFLSDTISTHEGGDKIVTPERIQSDVSRSAVSPVQGVVSPPSGEMVRAFQVQRCLPPSLRVIRDPSCQERARPHLQKAESRKSGKTAYRKGKTLTSTINCSRDQTMT</sequence>
<dbReference type="Proteomes" id="UP000821865">
    <property type="component" value="Chromosome 2"/>
</dbReference>
<accession>A0ACB8DBW8</accession>
<reference evidence="1" key="1">
    <citation type="submission" date="2020-05" db="EMBL/GenBank/DDBJ databases">
        <title>Large-scale comparative analyses of tick genomes elucidate their genetic diversity and vector capacities.</title>
        <authorList>
            <person name="Jia N."/>
            <person name="Wang J."/>
            <person name="Shi W."/>
            <person name="Du L."/>
            <person name="Sun Y."/>
            <person name="Zhan W."/>
            <person name="Jiang J."/>
            <person name="Wang Q."/>
            <person name="Zhang B."/>
            <person name="Ji P."/>
            <person name="Sakyi L.B."/>
            <person name="Cui X."/>
            <person name="Yuan T."/>
            <person name="Jiang B."/>
            <person name="Yang W."/>
            <person name="Lam T.T.-Y."/>
            <person name="Chang Q."/>
            <person name="Ding S."/>
            <person name="Wang X."/>
            <person name="Zhu J."/>
            <person name="Ruan X."/>
            <person name="Zhao L."/>
            <person name="Wei J."/>
            <person name="Que T."/>
            <person name="Du C."/>
            <person name="Cheng J."/>
            <person name="Dai P."/>
            <person name="Han X."/>
            <person name="Huang E."/>
            <person name="Gao Y."/>
            <person name="Liu J."/>
            <person name="Shao H."/>
            <person name="Ye R."/>
            <person name="Li L."/>
            <person name="Wei W."/>
            <person name="Wang X."/>
            <person name="Wang C."/>
            <person name="Yang T."/>
            <person name="Huo Q."/>
            <person name="Li W."/>
            <person name="Guo W."/>
            <person name="Chen H."/>
            <person name="Zhou L."/>
            <person name="Ni X."/>
            <person name="Tian J."/>
            <person name="Zhou Y."/>
            <person name="Sheng Y."/>
            <person name="Liu T."/>
            <person name="Pan Y."/>
            <person name="Xia L."/>
            <person name="Li J."/>
            <person name="Zhao F."/>
            <person name="Cao W."/>
        </authorList>
    </citation>
    <scope>NUCLEOTIDE SEQUENCE</scope>
    <source>
        <strain evidence="1">Dsil-2018</strain>
    </source>
</reference>
<name>A0ACB8DBW8_DERSI</name>
<keyword evidence="2" id="KW-1185">Reference proteome</keyword>
<organism evidence="1 2">
    <name type="scientific">Dermacentor silvarum</name>
    <name type="common">Tick</name>
    <dbReference type="NCBI Taxonomy" id="543639"/>
    <lineage>
        <taxon>Eukaryota</taxon>
        <taxon>Metazoa</taxon>
        <taxon>Ecdysozoa</taxon>
        <taxon>Arthropoda</taxon>
        <taxon>Chelicerata</taxon>
        <taxon>Arachnida</taxon>
        <taxon>Acari</taxon>
        <taxon>Parasitiformes</taxon>
        <taxon>Ixodida</taxon>
        <taxon>Ixodoidea</taxon>
        <taxon>Ixodidae</taxon>
        <taxon>Rhipicephalinae</taxon>
        <taxon>Dermacentor</taxon>
    </lineage>
</organism>
<gene>
    <name evidence="1" type="ORF">HPB49_008692</name>
</gene>
<comment type="caution">
    <text evidence="1">The sequence shown here is derived from an EMBL/GenBank/DDBJ whole genome shotgun (WGS) entry which is preliminary data.</text>
</comment>
<proteinExistence type="predicted"/>
<evidence type="ECO:0000313" key="1">
    <source>
        <dbReference type="EMBL" id="KAH7965540.1"/>
    </source>
</evidence>
<protein>
    <submittedName>
        <fullName evidence="1">Uncharacterized protein</fullName>
    </submittedName>
</protein>
<dbReference type="EMBL" id="CM023471">
    <property type="protein sequence ID" value="KAH7965540.1"/>
    <property type="molecule type" value="Genomic_DNA"/>
</dbReference>
<evidence type="ECO:0000313" key="2">
    <source>
        <dbReference type="Proteomes" id="UP000821865"/>
    </source>
</evidence>